<dbReference type="AlphaFoldDB" id="A0A0A8XWI3"/>
<name>A0A0A8XWI3_ARUDO</name>
<organism evidence="1">
    <name type="scientific">Arundo donax</name>
    <name type="common">Giant reed</name>
    <name type="synonym">Donax arundinaceus</name>
    <dbReference type="NCBI Taxonomy" id="35708"/>
    <lineage>
        <taxon>Eukaryota</taxon>
        <taxon>Viridiplantae</taxon>
        <taxon>Streptophyta</taxon>
        <taxon>Embryophyta</taxon>
        <taxon>Tracheophyta</taxon>
        <taxon>Spermatophyta</taxon>
        <taxon>Magnoliopsida</taxon>
        <taxon>Liliopsida</taxon>
        <taxon>Poales</taxon>
        <taxon>Poaceae</taxon>
        <taxon>PACMAD clade</taxon>
        <taxon>Arundinoideae</taxon>
        <taxon>Arundineae</taxon>
        <taxon>Arundo</taxon>
    </lineage>
</organism>
<protein>
    <submittedName>
        <fullName evidence="1">Uncharacterized protein</fullName>
    </submittedName>
</protein>
<evidence type="ECO:0000313" key="1">
    <source>
        <dbReference type="EMBL" id="JAD17025.1"/>
    </source>
</evidence>
<proteinExistence type="predicted"/>
<accession>A0A0A8XWI3</accession>
<sequence length="40" mass="4453">MVHHSHEQSFESSLPVFLALRTEQSPADNTSCLDVTVHTT</sequence>
<dbReference type="EMBL" id="GBRH01280870">
    <property type="protein sequence ID" value="JAD17025.1"/>
    <property type="molecule type" value="Transcribed_RNA"/>
</dbReference>
<reference evidence="1" key="1">
    <citation type="submission" date="2014-09" db="EMBL/GenBank/DDBJ databases">
        <authorList>
            <person name="Magalhaes I.L.F."/>
            <person name="Oliveira U."/>
            <person name="Santos F.R."/>
            <person name="Vidigal T.H.D.A."/>
            <person name="Brescovit A.D."/>
            <person name="Santos A.J."/>
        </authorList>
    </citation>
    <scope>NUCLEOTIDE SEQUENCE</scope>
    <source>
        <tissue evidence="1">Shoot tissue taken approximately 20 cm above the soil surface</tissue>
    </source>
</reference>
<reference evidence="1" key="2">
    <citation type="journal article" date="2015" name="Data Brief">
        <title>Shoot transcriptome of the giant reed, Arundo donax.</title>
        <authorList>
            <person name="Barrero R.A."/>
            <person name="Guerrero F.D."/>
            <person name="Moolhuijzen P."/>
            <person name="Goolsby J.A."/>
            <person name="Tidwell J."/>
            <person name="Bellgard S.E."/>
            <person name="Bellgard M.I."/>
        </authorList>
    </citation>
    <scope>NUCLEOTIDE SEQUENCE</scope>
    <source>
        <tissue evidence="1">Shoot tissue taken approximately 20 cm above the soil surface</tissue>
    </source>
</reference>